<evidence type="ECO:0000259" key="7">
    <source>
        <dbReference type="PROSITE" id="PS50221"/>
    </source>
</evidence>
<accession>A0A2G8K1W7</accession>
<name>A0A2G8K1W7_STIJA</name>
<evidence type="ECO:0000256" key="5">
    <source>
        <dbReference type="ARBA" id="ARBA00023157"/>
    </source>
</evidence>
<feature type="transmembrane region" description="Helical" evidence="6">
    <location>
        <begin position="259"/>
        <end position="286"/>
    </location>
</feature>
<feature type="domain" description="G-protein coupled receptors family 2 profile 2" evidence="8">
    <location>
        <begin position="261"/>
        <end position="376"/>
    </location>
</feature>
<dbReference type="PANTHER" id="PTHR47767">
    <property type="entry name" value="ADHESION G PROTEIN-COUPLED RECEPTOR G7"/>
    <property type="match status" value="1"/>
</dbReference>
<dbReference type="Gene3D" id="1.20.1070.10">
    <property type="entry name" value="Rhodopsin 7-helix transmembrane proteins"/>
    <property type="match status" value="1"/>
</dbReference>
<keyword evidence="3 6" id="KW-1133">Transmembrane helix</keyword>
<evidence type="ECO:0000256" key="3">
    <source>
        <dbReference type="ARBA" id="ARBA00022989"/>
    </source>
</evidence>
<dbReference type="Pfam" id="PF01825">
    <property type="entry name" value="GPS"/>
    <property type="match status" value="1"/>
</dbReference>
<dbReference type="InterPro" id="IPR017981">
    <property type="entry name" value="GPCR_2-like_7TM"/>
</dbReference>
<feature type="domain" description="GAIN-B" evidence="7">
    <location>
        <begin position="67"/>
        <end position="254"/>
    </location>
</feature>
<dbReference type="Gene3D" id="2.60.220.50">
    <property type="match status" value="1"/>
</dbReference>
<protein>
    <recommendedName>
        <fullName evidence="11">G-protein coupled receptor</fullName>
    </recommendedName>
</protein>
<sequence length="376" mass="40811">MDLDQDTFEDIMVGGGRAVAALEEQVTNFQSSEGNFSTVLDNVGVTAVKINRETIGSSLAFGNVFLENETPVIGGALQEGNTRLFSDGNELPLERTVTSISVPSTVLDLLGEAGVELTTVPVSFILYGNDVLFRPSMPTNIEVNTEEGDNSTVTERVASQIISAILRIADTSIENLPPGSPAVVTTFKTNLTITEQEAIEAQDCVVWDYDEKTGEGFWTKDGCERISDDNSAQTTCSCNKLGSFAILIRVRKGSFEAQIALQFITLIGSIISGLALIACLVTFVSLKSFRSKQPTHIHINLCLSLLGFYIAILVNPLAVGKEVRCKVASVFVHFFTLATSAWMSTEAMNMYYLFLKADRSTVRHFIPIACLLAYGT</sequence>
<proteinExistence type="predicted"/>
<dbReference type="Proteomes" id="UP000230750">
    <property type="component" value="Unassembled WGS sequence"/>
</dbReference>
<dbReference type="AlphaFoldDB" id="A0A2G8K1W7"/>
<reference evidence="9 10" key="1">
    <citation type="journal article" date="2017" name="PLoS Biol.">
        <title>The sea cucumber genome provides insights into morphological evolution and visceral regeneration.</title>
        <authorList>
            <person name="Zhang X."/>
            <person name="Sun L."/>
            <person name="Yuan J."/>
            <person name="Sun Y."/>
            <person name="Gao Y."/>
            <person name="Zhang L."/>
            <person name="Li S."/>
            <person name="Dai H."/>
            <person name="Hamel J.F."/>
            <person name="Liu C."/>
            <person name="Yu Y."/>
            <person name="Liu S."/>
            <person name="Lin W."/>
            <person name="Guo K."/>
            <person name="Jin S."/>
            <person name="Xu P."/>
            <person name="Storey K.B."/>
            <person name="Huan P."/>
            <person name="Zhang T."/>
            <person name="Zhou Y."/>
            <person name="Zhang J."/>
            <person name="Lin C."/>
            <person name="Li X."/>
            <person name="Xing L."/>
            <person name="Huo D."/>
            <person name="Sun M."/>
            <person name="Wang L."/>
            <person name="Mercier A."/>
            <person name="Li F."/>
            <person name="Yang H."/>
            <person name="Xiang J."/>
        </authorList>
    </citation>
    <scope>NUCLEOTIDE SEQUENCE [LARGE SCALE GENOMIC DNA]</scope>
    <source>
        <strain evidence="9">Shaxun</strain>
        <tissue evidence="9">Muscle</tissue>
    </source>
</reference>
<feature type="transmembrane region" description="Helical" evidence="6">
    <location>
        <begin position="298"/>
        <end position="318"/>
    </location>
</feature>
<dbReference type="EMBL" id="MRZV01000970">
    <property type="protein sequence ID" value="PIK41992.1"/>
    <property type="molecule type" value="Genomic_DNA"/>
</dbReference>
<dbReference type="InterPro" id="IPR046338">
    <property type="entry name" value="GAIN_dom_sf"/>
</dbReference>
<keyword evidence="10" id="KW-1185">Reference proteome</keyword>
<evidence type="ECO:0000259" key="8">
    <source>
        <dbReference type="PROSITE" id="PS50261"/>
    </source>
</evidence>
<dbReference type="PROSITE" id="PS50221">
    <property type="entry name" value="GAIN_B"/>
    <property type="match status" value="1"/>
</dbReference>
<comment type="subcellular location">
    <subcellularLocation>
        <location evidence="1">Membrane</location>
        <topology evidence="1">Multi-pass membrane protein</topology>
    </subcellularLocation>
</comment>
<dbReference type="SMART" id="SM00303">
    <property type="entry name" value="GPS"/>
    <property type="match status" value="1"/>
</dbReference>
<dbReference type="OrthoDB" id="10037534at2759"/>
<dbReference type="InterPro" id="IPR057244">
    <property type="entry name" value="GAIN_B"/>
</dbReference>
<evidence type="ECO:0000256" key="6">
    <source>
        <dbReference type="SAM" id="Phobius"/>
    </source>
</evidence>
<dbReference type="InterPro" id="IPR000832">
    <property type="entry name" value="GPCR_2_secretin-like"/>
</dbReference>
<gene>
    <name evidence="9" type="ORF">BSL78_21160</name>
</gene>
<evidence type="ECO:0000256" key="1">
    <source>
        <dbReference type="ARBA" id="ARBA00004141"/>
    </source>
</evidence>
<evidence type="ECO:0000256" key="4">
    <source>
        <dbReference type="ARBA" id="ARBA00023136"/>
    </source>
</evidence>
<dbReference type="PANTHER" id="PTHR47767:SF1">
    <property type="entry name" value="ADHESION G PROTEIN-COUPLED RECEPTOR G7"/>
    <property type="match status" value="1"/>
</dbReference>
<dbReference type="Pfam" id="PF00002">
    <property type="entry name" value="7tm_2"/>
    <property type="match status" value="1"/>
</dbReference>
<evidence type="ECO:0000256" key="2">
    <source>
        <dbReference type="ARBA" id="ARBA00022692"/>
    </source>
</evidence>
<evidence type="ECO:0000313" key="9">
    <source>
        <dbReference type="EMBL" id="PIK41992.1"/>
    </source>
</evidence>
<dbReference type="GO" id="GO:0007166">
    <property type="term" value="P:cell surface receptor signaling pathway"/>
    <property type="evidence" value="ECO:0007669"/>
    <property type="project" value="InterPro"/>
</dbReference>
<comment type="caution">
    <text evidence="9">The sequence shown here is derived from an EMBL/GenBank/DDBJ whole genome shotgun (WGS) entry which is preliminary data.</text>
</comment>
<dbReference type="GO" id="GO:0016020">
    <property type="term" value="C:membrane"/>
    <property type="evidence" value="ECO:0007669"/>
    <property type="project" value="UniProtKB-SubCell"/>
</dbReference>
<keyword evidence="5" id="KW-1015">Disulfide bond</keyword>
<evidence type="ECO:0000313" key="10">
    <source>
        <dbReference type="Proteomes" id="UP000230750"/>
    </source>
</evidence>
<evidence type="ECO:0008006" key="11">
    <source>
        <dbReference type="Google" id="ProtNLM"/>
    </source>
</evidence>
<organism evidence="9 10">
    <name type="scientific">Stichopus japonicus</name>
    <name type="common">Sea cucumber</name>
    <dbReference type="NCBI Taxonomy" id="307972"/>
    <lineage>
        <taxon>Eukaryota</taxon>
        <taxon>Metazoa</taxon>
        <taxon>Echinodermata</taxon>
        <taxon>Eleutherozoa</taxon>
        <taxon>Echinozoa</taxon>
        <taxon>Holothuroidea</taxon>
        <taxon>Aspidochirotacea</taxon>
        <taxon>Aspidochirotida</taxon>
        <taxon>Stichopodidae</taxon>
        <taxon>Apostichopus</taxon>
    </lineage>
</organism>
<dbReference type="PROSITE" id="PS50261">
    <property type="entry name" value="G_PROTEIN_RECEP_F2_4"/>
    <property type="match status" value="1"/>
</dbReference>
<dbReference type="InterPro" id="IPR000203">
    <property type="entry name" value="GPS"/>
</dbReference>
<feature type="transmembrane region" description="Helical" evidence="6">
    <location>
        <begin position="330"/>
        <end position="354"/>
    </location>
</feature>
<keyword evidence="2 6" id="KW-0812">Transmembrane</keyword>
<dbReference type="InterPro" id="IPR053066">
    <property type="entry name" value="ADGR_G7"/>
</dbReference>
<dbReference type="GO" id="GO:0004930">
    <property type="term" value="F:G protein-coupled receptor activity"/>
    <property type="evidence" value="ECO:0007669"/>
    <property type="project" value="InterPro"/>
</dbReference>
<keyword evidence="4 6" id="KW-0472">Membrane</keyword>